<keyword evidence="3" id="KW-1185">Reference proteome</keyword>
<dbReference type="Proteomes" id="UP001159363">
    <property type="component" value="Chromosome 3"/>
</dbReference>
<organism evidence="2 3">
    <name type="scientific">Dryococelus australis</name>
    <dbReference type="NCBI Taxonomy" id="614101"/>
    <lineage>
        <taxon>Eukaryota</taxon>
        <taxon>Metazoa</taxon>
        <taxon>Ecdysozoa</taxon>
        <taxon>Arthropoda</taxon>
        <taxon>Hexapoda</taxon>
        <taxon>Insecta</taxon>
        <taxon>Pterygota</taxon>
        <taxon>Neoptera</taxon>
        <taxon>Polyneoptera</taxon>
        <taxon>Phasmatodea</taxon>
        <taxon>Verophasmatodea</taxon>
        <taxon>Anareolatae</taxon>
        <taxon>Phasmatidae</taxon>
        <taxon>Eurycanthinae</taxon>
        <taxon>Dryococelus</taxon>
    </lineage>
</organism>
<accession>A0ABQ9I1A2</accession>
<feature type="compositionally biased region" description="Polar residues" evidence="1">
    <location>
        <begin position="184"/>
        <end position="201"/>
    </location>
</feature>
<feature type="compositionally biased region" description="Basic and acidic residues" evidence="1">
    <location>
        <begin position="216"/>
        <end position="226"/>
    </location>
</feature>
<evidence type="ECO:0000313" key="2">
    <source>
        <dbReference type="EMBL" id="KAJ8890416.1"/>
    </source>
</evidence>
<comment type="caution">
    <text evidence="2">The sequence shown here is derived from an EMBL/GenBank/DDBJ whole genome shotgun (WGS) entry which is preliminary data.</text>
</comment>
<reference evidence="2 3" key="1">
    <citation type="submission" date="2023-02" db="EMBL/GenBank/DDBJ databases">
        <title>LHISI_Scaffold_Assembly.</title>
        <authorList>
            <person name="Stuart O.P."/>
            <person name="Cleave R."/>
            <person name="Magrath M.J.L."/>
            <person name="Mikheyev A.S."/>
        </authorList>
    </citation>
    <scope>NUCLEOTIDE SEQUENCE [LARGE SCALE GENOMIC DNA]</scope>
    <source>
        <strain evidence="2">Daus_M_001</strain>
        <tissue evidence="2">Leg muscle</tissue>
    </source>
</reference>
<dbReference type="EMBL" id="JARBHB010000003">
    <property type="protein sequence ID" value="KAJ8890416.1"/>
    <property type="molecule type" value="Genomic_DNA"/>
</dbReference>
<evidence type="ECO:0000256" key="1">
    <source>
        <dbReference type="SAM" id="MobiDB-lite"/>
    </source>
</evidence>
<protein>
    <submittedName>
        <fullName evidence="2">Uncharacterized protein</fullName>
    </submittedName>
</protein>
<sequence>MGERKNNKPLLIILKLIPLNAEKKEIKKGLRLCTYQNYAQRNSHVPEILFSLTPVHRTHWNLPKQLLLGSSIHKPGEWERTMEPMTLPTTKVVNEEAHKWSQVAKSSQQTYLKRKFSGAAPDKANHLPEREPLHQPPAVVCGKEAPSLLKVHPAHPWSNLLLKGIGQPTVPLPTSTRLVKIPNQDGTPLQPGSISEQSIVNSEMPDAPQQTTVRPHHVEERAVQEK</sequence>
<evidence type="ECO:0000313" key="3">
    <source>
        <dbReference type="Proteomes" id="UP001159363"/>
    </source>
</evidence>
<feature type="region of interest" description="Disordered" evidence="1">
    <location>
        <begin position="180"/>
        <end position="226"/>
    </location>
</feature>
<gene>
    <name evidence="2" type="ORF">PR048_009924</name>
</gene>
<name>A0ABQ9I1A2_9NEOP</name>
<proteinExistence type="predicted"/>